<feature type="coiled-coil region" evidence="1">
    <location>
        <begin position="487"/>
        <end position="514"/>
    </location>
</feature>
<evidence type="ECO:0000313" key="3">
    <source>
        <dbReference type="EMBL" id="AKV03880.1"/>
    </source>
</evidence>
<protein>
    <recommendedName>
        <fullName evidence="2">Band 7 domain-containing protein</fullName>
    </recommendedName>
</protein>
<dbReference type="Proteomes" id="UP000064967">
    <property type="component" value="Chromosome"/>
</dbReference>
<dbReference type="InterPro" id="IPR001107">
    <property type="entry name" value="Band_7"/>
</dbReference>
<reference evidence="3 4" key="1">
    <citation type="submission" date="2015-08" db="EMBL/GenBank/DDBJ databases">
        <authorList>
            <person name="Babu N.S."/>
            <person name="Beckwith C.J."/>
            <person name="Beseler K.G."/>
            <person name="Brison A."/>
            <person name="Carone J.V."/>
            <person name="Caskin T.P."/>
            <person name="Diamond M."/>
            <person name="Durham M.E."/>
            <person name="Foxe J.M."/>
            <person name="Go M."/>
            <person name="Henderson B.A."/>
            <person name="Jones I.B."/>
            <person name="McGettigan J.A."/>
            <person name="Micheletti S.J."/>
            <person name="Nasrallah M.E."/>
            <person name="Ortiz D."/>
            <person name="Piller C.R."/>
            <person name="Privatt S.R."/>
            <person name="Schneider S.L."/>
            <person name="Sharp S."/>
            <person name="Smith T.C."/>
            <person name="Stanton J.D."/>
            <person name="Ullery H.E."/>
            <person name="Wilson R.J."/>
            <person name="Serrano M.G."/>
            <person name="Buck G."/>
            <person name="Lee V."/>
            <person name="Wang Y."/>
            <person name="Carvalho R."/>
            <person name="Voegtly L."/>
            <person name="Shi R."/>
            <person name="Duckworth R."/>
            <person name="Johnson A."/>
            <person name="Loviza R."/>
            <person name="Walstead R."/>
            <person name="Shah Z."/>
            <person name="Kiflezghi M."/>
            <person name="Wade K."/>
            <person name="Ball S.L."/>
            <person name="Bradley K.W."/>
            <person name="Asai D.J."/>
            <person name="Bowman C.A."/>
            <person name="Russell D.A."/>
            <person name="Pope W.H."/>
            <person name="Jacobs-Sera D."/>
            <person name="Hendrix R.W."/>
            <person name="Hatfull G.F."/>
        </authorList>
    </citation>
    <scope>NUCLEOTIDE SEQUENCE [LARGE SCALE GENOMIC DNA]</scope>
    <source>
        <strain evidence="3 4">DSM 27648</strain>
    </source>
</reference>
<dbReference type="PIRSF" id="PIRSF035261">
    <property type="entry name" value="UCP035261"/>
    <property type="match status" value="1"/>
</dbReference>
<name>A0A0K1QEM3_9BACT</name>
<evidence type="ECO:0000256" key="1">
    <source>
        <dbReference type="SAM" id="Coils"/>
    </source>
</evidence>
<dbReference type="OrthoDB" id="501008at2"/>
<dbReference type="AlphaFoldDB" id="A0A0K1QEM3"/>
<keyword evidence="1" id="KW-0175">Coiled coil</keyword>
<keyword evidence="4" id="KW-1185">Reference proteome</keyword>
<dbReference type="PATRIC" id="fig|1391654.3.peg.10686"/>
<dbReference type="STRING" id="1391654.AKJ09_10543"/>
<dbReference type="EMBL" id="CP012333">
    <property type="protein sequence ID" value="AKV03880.1"/>
    <property type="molecule type" value="Genomic_DNA"/>
</dbReference>
<evidence type="ECO:0000259" key="2">
    <source>
        <dbReference type="Pfam" id="PF01145"/>
    </source>
</evidence>
<dbReference type="KEGG" id="llu:AKJ09_10543"/>
<organism evidence="3 4">
    <name type="scientific">Labilithrix luteola</name>
    <dbReference type="NCBI Taxonomy" id="1391654"/>
    <lineage>
        <taxon>Bacteria</taxon>
        <taxon>Pseudomonadati</taxon>
        <taxon>Myxococcota</taxon>
        <taxon>Polyangia</taxon>
        <taxon>Polyangiales</taxon>
        <taxon>Labilitrichaceae</taxon>
        <taxon>Labilithrix</taxon>
    </lineage>
</organism>
<proteinExistence type="predicted"/>
<feature type="domain" description="Band 7" evidence="2">
    <location>
        <begin position="272"/>
        <end position="489"/>
    </location>
</feature>
<accession>A0A0K1QEM3</accession>
<dbReference type="InterPro" id="IPR017037">
    <property type="entry name" value="UCP035261"/>
</dbReference>
<dbReference type="Pfam" id="PF01145">
    <property type="entry name" value="Band_7"/>
    <property type="match status" value="1"/>
</dbReference>
<evidence type="ECO:0000313" key="4">
    <source>
        <dbReference type="Proteomes" id="UP000064967"/>
    </source>
</evidence>
<gene>
    <name evidence="3" type="ORF">AKJ09_10543</name>
</gene>
<dbReference type="RefSeq" id="WP_146654576.1">
    <property type="nucleotide sequence ID" value="NZ_CP012333.1"/>
</dbReference>
<sequence>MFALSGLALFGIALALLCVLVLLSGIRYIPNDRVGIVEKRWSLAGSVKSGFIALGGEAGFQPELLRGGVHYLLPLQYSVHKTSLVTIPQGKIGYVFARDGRPLTATQTLASGAASTQFQDVRQFLASGGQRGPQRQILREGTYAINLAQFLVVTENKLFYLSLSRDEDSVFRQMGQTVAERFGFSPVVIKGADDLVGIVTVHDGPSLPQGQIIAPIVGDQPADPRSYHNNFQDPEAFLVAGGFRGRQLQVLVEGTYYVNRLFATVEMIPKTVVEVGNVGVVVSYTGSEGSDLSGSEYKHGELVHKGERGVWSEPLLPGKYAFNTYAGKVINVPTTNFILKWTKGEIGSHRFDENLSEVSLITKDAFEPSLPLSVVVHIDYRKAPLVVQRFGDVKRLVEQTLDPMVAAYFKNIGQTRTLIQLLQERSMIQAIASEEMKARFCHYNLELEEVLIGTPAASNGDKHIATILEQLRARQIAEEQVETYARQEKASAKERDLREAMARAEKQKHLTESELAITIEANQGRAAYERSVQQAAQMRTMAEAQAMEMRTLAESEAARVRMIGEAEADKAARVGIAEAIAIEEQVQAYGGPKFQVTQNVMKNFSDAIAKAKVDVVPKIVLGAGAGNGQNGGSGSVMETLLALLLSDRLGEGDLAMIRDPAPRDPAVEAMRSRIRSELTSPVNGANAAVKPATLPAAKS</sequence>